<evidence type="ECO:0000256" key="2">
    <source>
        <dbReference type="ARBA" id="ARBA00022448"/>
    </source>
</evidence>
<dbReference type="Pfam" id="PF07715">
    <property type="entry name" value="Plug"/>
    <property type="match status" value="1"/>
</dbReference>
<keyword evidence="4 8" id="KW-0812">Transmembrane</keyword>
<comment type="subcellular location">
    <subcellularLocation>
        <location evidence="1 8">Cell outer membrane</location>
        <topology evidence="1 8">Multi-pass membrane protein</topology>
    </subcellularLocation>
</comment>
<dbReference type="Gene3D" id="2.40.170.20">
    <property type="entry name" value="TonB-dependent receptor, beta-barrel domain"/>
    <property type="match status" value="1"/>
</dbReference>
<dbReference type="SUPFAM" id="SSF56935">
    <property type="entry name" value="Porins"/>
    <property type="match status" value="1"/>
</dbReference>
<evidence type="ECO:0000256" key="1">
    <source>
        <dbReference type="ARBA" id="ARBA00004571"/>
    </source>
</evidence>
<dbReference type="InterPro" id="IPR012910">
    <property type="entry name" value="Plug_dom"/>
</dbReference>
<feature type="chain" id="PRO_5032387266" evidence="10">
    <location>
        <begin position="20"/>
        <end position="738"/>
    </location>
</feature>
<evidence type="ECO:0000256" key="5">
    <source>
        <dbReference type="ARBA" id="ARBA00023077"/>
    </source>
</evidence>
<protein>
    <submittedName>
        <fullName evidence="13">Fe(3+) dicitrate transport protein FecA</fullName>
    </submittedName>
</protein>
<feature type="signal peptide" evidence="10">
    <location>
        <begin position="1"/>
        <end position="19"/>
    </location>
</feature>
<evidence type="ECO:0000259" key="11">
    <source>
        <dbReference type="Pfam" id="PF00593"/>
    </source>
</evidence>
<evidence type="ECO:0000259" key="12">
    <source>
        <dbReference type="Pfam" id="PF07715"/>
    </source>
</evidence>
<dbReference type="RefSeq" id="WP_160181628.1">
    <property type="nucleotide sequence ID" value="NZ_CP047656.1"/>
</dbReference>
<feature type="domain" description="TonB-dependent receptor-like beta-barrel" evidence="11">
    <location>
        <begin position="230"/>
        <end position="708"/>
    </location>
</feature>
<evidence type="ECO:0000313" key="14">
    <source>
        <dbReference type="Proteomes" id="UP000464524"/>
    </source>
</evidence>
<keyword evidence="5 9" id="KW-0798">TonB box</keyword>
<name>A0A857JQU6_9ALTE</name>
<dbReference type="InterPro" id="IPR039426">
    <property type="entry name" value="TonB-dep_rcpt-like"/>
</dbReference>
<sequence>MKRSLLATSIALTMFSAIAQETPNNKAIETVTIYGNQLKAQEATGAAQYIGEQDLEKFAYTDIQRIIRQAPGVSLQVEDGYGLRPNISIRGVATERSGRITLLEDNVLIAPAPYSAPSAYYFPTAGRMSAFEVVKGPAAITQGPYTIGGAINMLSTPIPSTQSGQVTLEAGQDATYRAHATIGGQNDKGFGYLLEAHQWQSDGFQDIDRSSNDTGLDVTDLTMKLAYAPKNSRHSVELKLQYTDQDSEQSYLGLTDADFADDAQRRYGLSALDNISTEHTQVMLNYAYQINKDLNFTAVAYNNTHERDWFKTEGIDLDGSDNAQDFSSTSWSNVISAINNNEAIGDTSVAMLQGILDGTIDTEAGSIQLRSNSREYYSRGIQFGLNWDKQVGEAKHHIEFGVRLHEDEEDRLQRNSTYQQVDGQLLLSDLGELGNAGNRVQDADALAIHVYDRIELGDWVFTPGLRFEDISQSRTRYTDGAERVFRDDRENDTTVLLPGLGVLYKVDANLNLIAGAHKGFTAPSNSPGAKEEEAVNYEFGFRYNNDALNAELVYFLSDYDNIVGVCTASSGSNCEIGDAFNGDAATVQGIEFLLKTELGQFNGIRVPFNFTYSYIDSEFDTDISGTDFFGDVSAGDSIPYIPESQGQVTIGLEGNKWATYLNAVFVDSVCTRASCDAFEVTDSSFILDVSGSYNVNADLRVFARIENLTDEEDIVSRQPYGARPNKSRTASIGVTYSF</sequence>
<dbReference type="GO" id="GO:0009279">
    <property type="term" value="C:cell outer membrane"/>
    <property type="evidence" value="ECO:0007669"/>
    <property type="project" value="UniProtKB-SubCell"/>
</dbReference>
<accession>A0A857JQU6</accession>
<dbReference type="GO" id="GO:0033214">
    <property type="term" value="P:siderophore-iron import into cell"/>
    <property type="evidence" value="ECO:0007669"/>
    <property type="project" value="TreeGrafter"/>
</dbReference>
<dbReference type="Proteomes" id="UP000464524">
    <property type="component" value="Chromosome"/>
</dbReference>
<dbReference type="InterPro" id="IPR036942">
    <property type="entry name" value="Beta-barrel_TonB_sf"/>
</dbReference>
<keyword evidence="7 8" id="KW-0998">Cell outer membrane</keyword>
<dbReference type="AlphaFoldDB" id="A0A857JQU6"/>
<feature type="domain" description="TonB-dependent receptor plug" evidence="12">
    <location>
        <begin position="40"/>
        <end position="150"/>
    </location>
</feature>
<evidence type="ECO:0000256" key="7">
    <source>
        <dbReference type="ARBA" id="ARBA00023237"/>
    </source>
</evidence>
<dbReference type="InterPro" id="IPR000531">
    <property type="entry name" value="Beta-barrel_TonB"/>
</dbReference>
<keyword evidence="3 8" id="KW-1134">Transmembrane beta strand</keyword>
<gene>
    <name evidence="13" type="ORF">FX988_03805</name>
</gene>
<dbReference type="PANTHER" id="PTHR30442">
    <property type="entry name" value="IRON III DICITRATE TRANSPORT PROTEIN FECA"/>
    <property type="match status" value="1"/>
</dbReference>
<keyword evidence="14" id="KW-1185">Reference proteome</keyword>
<evidence type="ECO:0000256" key="3">
    <source>
        <dbReference type="ARBA" id="ARBA00022452"/>
    </source>
</evidence>
<dbReference type="InterPro" id="IPR037066">
    <property type="entry name" value="Plug_dom_sf"/>
</dbReference>
<dbReference type="KEGG" id="pmes:FX988_03805"/>
<comment type="similarity">
    <text evidence="8 9">Belongs to the TonB-dependent receptor family.</text>
</comment>
<reference evidence="13 14" key="1">
    <citation type="submission" date="2019-12" db="EMBL/GenBank/DDBJ databases">
        <title>Genome sequencing and assembly of endphytes of Porphyra tenera.</title>
        <authorList>
            <person name="Park J.M."/>
            <person name="Shin R."/>
            <person name="Jo S.H."/>
        </authorList>
    </citation>
    <scope>NUCLEOTIDE SEQUENCE [LARGE SCALE GENOMIC DNA]</scope>
    <source>
        <strain evidence="13 14">GPM4</strain>
    </source>
</reference>
<dbReference type="PANTHER" id="PTHR30442:SF0">
    <property type="entry name" value="FE(3+) DICITRATE TRANSPORT PROTEIN FECA"/>
    <property type="match status" value="1"/>
</dbReference>
<dbReference type="Gene3D" id="2.170.130.10">
    <property type="entry name" value="TonB-dependent receptor, plug domain"/>
    <property type="match status" value="1"/>
</dbReference>
<keyword evidence="10" id="KW-0732">Signal</keyword>
<proteinExistence type="inferred from homology"/>
<organism evidence="13 14">
    <name type="scientific">Paraglaciecola mesophila</name>
    <dbReference type="NCBI Taxonomy" id="197222"/>
    <lineage>
        <taxon>Bacteria</taxon>
        <taxon>Pseudomonadati</taxon>
        <taxon>Pseudomonadota</taxon>
        <taxon>Gammaproteobacteria</taxon>
        <taxon>Alteromonadales</taxon>
        <taxon>Alteromonadaceae</taxon>
        <taxon>Paraglaciecola</taxon>
    </lineage>
</organism>
<dbReference type="EMBL" id="CP047656">
    <property type="protein sequence ID" value="QHJ13540.1"/>
    <property type="molecule type" value="Genomic_DNA"/>
</dbReference>
<keyword evidence="6 8" id="KW-0472">Membrane</keyword>
<evidence type="ECO:0000313" key="13">
    <source>
        <dbReference type="EMBL" id="QHJ13540.1"/>
    </source>
</evidence>
<dbReference type="PROSITE" id="PS52016">
    <property type="entry name" value="TONB_DEPENDENT_REC_3"/>
    <property type="match status" value="1"/>
</dbReference>
<dbReference type="Pfam" id="PF00593">
    <property type="entry name" value="TonB_dep_Rec_b-barrel"/>
    <property type="match status" value="1"/>
</dbReference>
<evidence type="ECO:0000256" key="6">
    <source>
        <dbReference type="ARBA" id="ARBA00023136"/>
    </source>
</evidence>
<evidence type="ECO:0000256" key="9">
    <source>
        <dbReference type="RuleBase" id="RU003357"/>
    </source>
</evidence>
<evidence type="ECO:0000256" key="10">
    <source>
        <dbReference type="SAM" id="SignalP"/>
    </source>
</evidence>
<keyword evidence="2 8" id="KW-0813">Transport</keyword>
<evidence type="ECO:0000256" key="8">
    <source>
        <dbReference type="PROSITE-ProRule" id="PRU01360"/>
    </source>
</evidence>
<evidence type="ECO:0000256" key="4">
    <source>
        <dbReference type="ARBA" id="ARBA00022692"/>
    </source>
</evidence>
<dbReference type="OrthoDB" id="9760494at2"/>